<keyword evidence="5" id="KW-0418">Kinase</keyword>
<dbReference type="AlphaFoldDB" id="A0A0F9MTK3"/>
<dbReference type="GO" id="GO:0000155">
    <property type="term" value="F:phosphorelay sensor kinase activity"/>
    <property type="evidence" value="ECO:0007669"/>
    <property type="project" value="InterPro"/>
</dbReference>
<protein>
    <recommendedName>
        <fullName evidence="2">histidine kinase</fullName>
        <ecNumber evidence="2">2.7.13.3</ecNumber>
    </recommendedName>
</protein>
<dbReference type="Pfam" id="PF02518">
    <property type="entry name" value="HATPase_c"/>
    <property type="match status" value="1"/>
</dbReference>
<dbReference type="Pfam" id="PF12974">
    <property type="entry name" value="Phosphonate-bd"/>
    <property type="match status" value="1"/>
</dbReference>
<evidence type="ECO:0000256" key="4">
    <source>
        <dbReference type="ARBA" id="ARBA00022679"/>
    </source>
</evidence>
<evidence type="ECO:0000313" key="8">
    <source>
        <dbReference type="EMBL" id="KKN10630.1"/>
    </source>
</evidence>
<dbReference type="SUPFAM" id="SSF55874">
    <property type="entry name" value="ATPase domain of HSP90 chaperone/DNA topoisomerase II/histidine kinase"/>
    <property type="match status" value="1"/>
</dbReference>
<gene>
    <name evidence="8" type="ORF">LCGC14_1034690</name>
</gene>
<dbReference type="SMART" id="SM00387">
    <property type="entry name" value="HATPase_c"/>
    <property type="match status" value="1"/>
</dbReference>
<dbReference type="EMBL" id="LAZR01004227">
    <property type="protein sequence ID" value="KKN10630.1"/>
    <property type="molecule type" value="Genomic_DNA"/>
</dbReference>
<dbReference type="Gene3D" id="3.30.565.10">
    <property type="entry name" value="Histidine kinase-like ATPase, C-terminal domain"/>
    <property type="match status" value="1"/>
</dbReference>
<dbReference type="PANTHER" id="PTHR43047">
    <property type="entry name" value="TWO-COMPONENT HISTIDINE PROTEIN KINASE"/>
    <property type="match status" value="1"/>
</dbReference>
<dbReference type="CDD" id="cd00082">
    <property type="entry name" value="HisKA"/>
    <property type="match status" value="1"/>
</dbReference>
<dbReference type="SMART" id="SM00388">
    <property type="entry name" value="HisKA"/>
    <property type="match status" value="1"/>
</dbReference>
<accession>A0A0F9MTK3</accession>
<evidence type="ECO:0000256" key="6">
    <source>
        <dbReference type="SAM" id="Phobius"/>
    </source>
</evidence>
<comment type="catalytic activity">
    <reaction evidence="1">
        <text>ATP + protein L-histidine = ADP + protein N-phospho-L-histidine.</text>
        <dbReference type="EC" id="2.7.13.3"/>
    </reaction>
</comment>
<dbReference type="InterPro" id="IPR000014">
    <property type="entry name" value="PAS"/>
</dbReference>
<keyword evidence="4" id="KW-0808">Transferase</keyword>
<dbReference type="FunFam" id="3.30.565.10:FF:000006">
    <property type="entry name" value="Sensor histidine kinase WalK"/>
    <property type="match status" value="1"/>
</dbReference>
<dbReference type="PANTHER" id="PTHR43047:SF72">
    <property type="entry name" value="OSMOSENSING HISTIDINE PROTEIN KINASE SLN1"/>
    <property type="match status" value="1"/>
</dbReference>
<dbReference type="PROSITE" id="PS50109">
    <property type="entry name" value="HIS_KIN"/>
    <property type="match status" value="1"/>
</dbReference>
<dbReference type="InterPro" id="IPR003594">
    <property type="entry name" value="HATPase_dom"/>
</dbReference>
<dbReference type="Pfam" id="PF00512">
    <property type="entry name" value="HisKA"/>
    <property type="match status" value="1"/>
</dbReference>
<keyword evidence="6" id="KW-0812">Transmembrane</keyword>
<dbReference type="SUPFAM" id="SSF55785">
    <property type="entry name" value="PYP-like sensor domain (PAS domain)"/>
    <property type="match status" value="2"/>
</dbReference>
<keyword evidence="6" id="KW-0472">Membrane</keyword>
<sequence length="1114" mass="122040">MKKLWQIFSTGTGLFKPKNAMKDRSKYMVAPKFAKRIKIKLSRPILTITALFMALNLLAPPVLSEVNTGSRTTKDITIGILVSEGVTRALDSWVPMAATLNAAAQAKNLGYKFEIAPFTDGAMMDKIHQGELDLFLVDPAAFVVAEVEDNARPLLSVAQVWDGQTYDQTGVVVFTKSDSEIRSIPDVAGRSIMGVAANEMTGWKLALQEFRKYRLNIADISTRALFSGGNQREVVYAVQSGLVDVGVIRAGVLENLARSGVINLDDFRPLSPISHEGYPFWVSTHLYPDWIMAMMPGVPQDVLALVIDTLLGQNGKSSTSVASGGTVWLPPQNYQSVHELLISLRARPYENYLQRSAIRIAATYKWLVLGVLLLIVLSLLFLIFQLRQSARQANARKDVLKSEVKSKEFYRTAVEAHTVFCMLSHEGVISHANTQFQDAIGRPRTNLINKPLVNLLDERNQVTFSTEIFPAMETGTPWRGTLLLQKENGKSLWLQCSFVPVMENSKELSEIAIVASDMTATREGVSEARFNNTLELLQDHVVVFSPETYTLMYVNSSVTRHLLDERLGASWKNKSLSELIKPHDFESLKVRCEALIEGPERRVTWEVETKAGTTYEISLEYAYPSQDEPRFIAIYRDASQRKVAEKAKSEFVSTVSHELRTPLTSIKGALGLVLSGATGQIPDKMKGLVSMAAASCDRLILLINSILDLEKIEAGTLDYRMTAHDLSNTLESVLLMSRQHAGDSSISIRRVMPDEPGPFLTYGDPKRLQQALENLMSNATKFSDAGAEVLVSLKRLDNRLRITIRDFGAGIPTAAQGSIFDKFTQADSSDSRSKGGTGLGLTIARAIIEHHKGRISFFSREGIGTEIVVDLPSLTSEAAPALPEEPVSKEEVGAFSADLSSHVGVSPGMVPKSAAQCLLEQVTASGFDPSYDFGKISIARIASGADTTKMPLIEKWVTPVEKTILAELLQDEQIVDAKLCLVEVTSDADHSVFESTTTATKQLRSWLTQCAENLGGPQQPKIYAVTGNPEISEWFIGQNILTFNSVVELSDFATTAPADLVLTVSEKAGAALLAASATRRGQMPQGWPTCMLAVNNVGQRTVPGVVSKFSSSAR</sequence>
<evidence type="ECO:0000256" key="2">
    <source>
        <dbReference type="ARBA" id="ARBA00012438"/>
    </source>
</evidence>
<dbReference type="SUPFAM" id="SSF53850">
    <property type="entry name" value="Periplasmic binding protein-like II"/>
    <property type="match status" value="1"/>
</dbReference>
<dbReference type="InterPro" id="IPR036097">
    <property type="entry name" value="HisK_dim/P_sf"/>
</dbReference>
<dbReference type="GO" id="GO:0009927">
    <property type="term" value="F:histidine phosphotransfer kinase activity"/>
    <property type="evidence" value="ECO:0007669"/>
    <property type="project" value="TreeGrafter"/>
</dbReference>
<dbReference type="GO" id="GO:0005886">
    <property type="term" value="C:plasma membrane"/>
    <property type="evidence" value="ECO:0007669"/>
    <property type="project" value="TreeGrafter"/>
</dbReference>
<evidence type="ECO:0000256" key="1">
    <source>
        <dbReference type="ARBA" id="ARBA00000085"/>
    </source>
</evidence>
<dbReference type="Gene3D" id="3.40.190.10">
    <property type="entry name" value="Periplasmic binding protein-like II"/>
    <property type="match status" value="2"/>
</dbReference>
<dbReference type="Gene3D" id="3.30.450.20">
    <property type="entry name" value="PAS domain"/>
    <property type="match status" value="2"/>
</dbReference>
<reference evidence="8" key="1">
    <citation type="journal article" date="2015" name="Nature">
        <title>Complex archaea that bridge the gap between prokaryotes and eukaryotes.</title>
        <authorList>
            <person name="Spang A."/>
            <person name="Saw J.H."/>
            <person name="Jorgensen S.L."/>
            <person name="Zaremba-Niedzwiedzka K."/>
            <person name="Martijn J."/>
            <person name="Lind A.E."/>
            <person name="van Eijk R."/>
            <person name="Schleper C."/>
            <person name="Guy L."/>
            <person name="Ettema T.J."/>
        </authorList>
    </citation>
    <scope>NUCLEOTIDE SEQUENCE</scope>
</reference>
<dbReference type="InterPro" id="IPR005467">
    <property type="entry name" value="His_kinase_dom"/>
</dbReference>
<dbReference type="PRINTS" id="PR00344">
    <property type="entry name" value="BCTRLSENSOR"/>
</dbReference>
<proteinExistence type="predicted"/>
<dbReference type="NCBIfam" id="TIGR00229">
    <property type="entry name" value="sensory_box"/>
    <property type="match status" value="1"/>
</dbReference>
<dbReference type="SMART" id="SM00091">
    <property type="entry name" value="PAS"/>
    <property type="match status" value="2"/>
</dbReference>
<evidence type="ECO:0000259" key="7">
    <source>
        <dbReference type="PROSITE" id="PS50109"/>
    </source>
</evidence>
<dbReference type="InterPro" id="IPR035965">
    <property type="entry name" value="PAS-like_dom_sf"/>
</dbReference>
<comment type="caution">
    <text evidence="8">The sequence shown here is derived from an EMBL/GenBank/DDBJ whole genome shotgun (WGS) entry which is preliminary data.</text>
</comment>
<dbReference type="SUPFAM" id="SSF47384">
    <property type="entry name" value="Homodimeric domain of signal transducing histidine kinase"/>
    <property type="match status" value="1"/>
</dbReference>
<keyword evidence="3" id="KW-0597">Phosphoprotein</keyword>
<evidence type="ECO:0000256" key="3">
    <source>
        <dbReference type="ARBA" id="ARBA00022553"/>
    </source>
</evidence>
<dbReference type="InterPro" id="IPR004358">
    <property type="entry name" value="Sig_transdc_His_kin-like_C"/>
</dbReference>
<organism evidence="8">
    <name type="scientific">marine sediment metagenome</name>
    <dbReference type="NCBI Taxonomy" id="412755"/>
    <lineage>
        <taxon>unclassified sequences</taxon>
        <taxon>metagenomes</taxon>
        <taxon>ecological metagenomes</taxon>
    </lineage>
</organism>
<dbReference type="Gene3D" id="1.10.287.130">
    <property type="match status" value="1"/>
</dbReference>
<name>A0A0F9MTK3_9ZZZZ</name>
<evidence type="ECO:0000256" key="5">
    <source>
        <dbReference type="ARBA" id="ARBA00022777"/>
    </source>
</evidence>
<dbReference type="InterPro" id="IPR036890">
    <property type="entry name" value="HATPase_C_sf"/>
</dbReference>
<dbReference type="Pfam" id="PF13426">
    <property type="entry name" value="PAS_9"/>
    <property type="match status" value="1"/>
</dbReference>
<keyword evidence="6" id="KW-1133">Transmembrane helix</keyword>
<feature type="domain" description="Histidine kinase" evidence="7">
    <location>
        <begin position="654"/>
        <end position="875"/>
    </location>
</feature>
<dbReference type="InterPro" id="IPR003661">
    <property type="entry name" value="HisK_dim/P_dom"/>
</dbReference>
<feature type="transmembrane region" description="Helical" evidence="6">
    <location>
        <begin position="364"/>
        <end position="384"/>
    </location>
</feature>
<dbReference type="EC" id="2.7.13.3" evidence="2"/>